<name>A0A0M9GLC4_9HYPH</name>
<evidence type="ECO:0000313" key="1">
    <source>
        <dbReference type="EMBL" id="KPB00159.1"/>
    </source>
</evidence>
<evidence type="ECO:0008006" key="3">
    <source>
        <dbReference type="Google" id="ProtNLM"/>
    </source>
</evidence>
<evidence type="ECO:0000313" key="2">
    <source>
        <dbReference type="Proteomes" id="UP000038011"/>
    </source>
</evidence>
<comment type="caution">
    <text evidence="1">The sequence shown here is derived from an EMBL/GenBank/DDBJ whole genome shotgun (WGS) entry which is preliminary data.</text>
</comment>
<sequence>MAEKIILRMDFWPKLHHVNIMAHVKPILPEKDCAHCGRVMVWRKAWAKNWEDVKYCSQRCRREAKSNKSADQSRK</sequence>
<dbReference type="InterPro" id="IPR017136">
    <property type="entry name" value="UCP037205"/>
</dbReference>
<dbReference type="PATRIC" id="fig|1514904.3.peg.2185"/>
<dbReference type="Proteomes" id="UP000038011">
    <property type="component" value="Unassembled WGS sequence"/>
</dbReference>
<dbReference type="STRING" id="1514904.SU32_15210"/>
<dbReference type="Pfam" id="PF10013">
    <property type="entry name" value="DUF2256"/>
    <property type="match status" value="1"/>
</dbReference>
<dbReference type="RefSeq" id="WP_054000233.1">
    <property type="nucleotide sequence ID" value="NZ_JXMU01000028.1"/>
</dbReference>
<gene>
    <name evidence="1" type="ORF">SU32_15210</name>
</gene>
<dbReference type="AlphaFoldDB" id="A0A0M9GLC4"/>
<protein>
    <recommendedName>
        <fullName evidence="3">DUF2256 domain-containing protein</fullName>
    </recommendedName>
</protein>
<organism evidence="1 2">
    <name type="scientific">Ahrensia marina</name>
    <dbReference type="NCBI Taxonomy" id="1514904"/>
    <lineage>
        <taxon>Bacteria</taxon>
        <taxon>Pseudomonadati</taxon>
        <taxon>Pseudomonadota</taxon>
        <taxon>Alphaproteobacteria</taxon>
        <taxon>Hyphomicrobiales</taxon>
        <taxon>Ahrensiaceae</taxon>
        <taxon>Ahrensia</taxon>
    </lineage>
</organism>
<keyword evidence="2" id="KW-1185">Reference proteome</keyword>
<dbReference type="EMBL" id="JXMU01000028">
    <property type="protein sequence ID" value="KPB00159.1"/>
    <property type="molecule type" value="Genomic_DNA"/>
</dbReference>
<accession>A0A0M9GLC4</accession>
<reference evidence="1 2" key="1">
    <citation type="submission" date="2015-01" db="EMBL/GenBank/DDBJ databases">
        <title>Ahrensia donghaiensis sp. nov., a novel dimethylsulphoniopropionate-cleavage bacterium isolated from seawater and emended descriptions of the genus Ahrensia and Ahrensia kielensis.</title>
        <authorList>
            <person name="Liu J."/>
        </authorList>
    </citation>
    <scope>NUCLEOTIDE SEQUENCE [LARGE SCALE GENOMIC DNA]</scope>
    <source>
        <strain evidence="1 2">LZD062</strain>
    </source>
</reference>
<dbReference type="PANTHER" id="PTHR37463:SF1">
    <property type="entry name" value="DUF2256 DOMAIN-CONTAINING PROTEIN"/>
    <property type="match status" value="1"/>
</dbReference>
<proteinExistence type="predicted"/>
<dbReference type="PANTHER" id="PTHR37463">
    <property type="entry name" value="GSL3115 PROTEIN"/>
    <property type="match status" value="1"/>
</dbReference>